<evidence type="ECO:0008006" key="4">
    <source>
        <dbReference type="Google" id="ProtNLM"/>
    </source>
</evidence>
<name>A0ABS6V313_9SPHN</name>
<evidence type="ECO:0000313" key="2">
    <source>
        <dbReference type="EMBL" id="MBW0143957.1"/>
    </source>
</evidence>
<evidence type="ECO:0000256" key="1">
    <source>
        <dbReference type="SAM" id="Phobius"/>
    </source>
</evidence>
<sequence>MSIVITLLRLGFGAWFAFWGIAPLFGIAPPPTTEPAALALLDANRGTFSMQLAQASFVVGGLLLLVPRTAPLGLAILAPTVIWIFLFHATLTASFFWGASWFAAFLVLVWWYRDAFRPLVGLNRKATQ</sequence>
<keyword evidence="3" id="KW-1185">Reference proteome</keyword>
<dbReference type="EMBL" id="JAHVAH010000001">
    <property type="protein sequence ID" value="MBW0143957.1"/>
    <property type="molecule type" value="Genomic_DNA"/>
</dbReference>
<dbReference type="RefSeq" id="WP_218631997.1">
    <property type="nucleotide sequence ID" value="NZ_JAHVAH010000001.1"/>
</dbReference>
<evidence type="ECO:0000313" key="3">
    <source>
        <dbReference type="Proteomes" id="UP000698028"/>
    </source>
</evidence>
<keyword evidence="1" id="KW-0812">Transmembrane</keyword>
<keyword evidence="1" id="KW-0472">Membrane</keyword>
<accession>A0ABS6V313</accession>
<reference evidence="2 3" key="1">
    <citation type="submission" date="2021-07" db="EMBL/GenBank/DDBJ databases">
        <title>The draft genome sequence of Sphingomicrobium sp. B8.</title>
        <authorList>
            <person name="Mu L."/>
        </authorList>
    </citation>
    <scope>NUCLEOTIDE SEQUENCE [LARGE SCALE GENOMIC DNA]</scope>
    <source>
        <strain evidence="2 3">B8</strain>
    </source>
</reference>
<feature type="transmembrane region" description="Helical" evidence="1">
    <location>
        <begin position="72"/>
        <end position="89"/>
    </location>
</feature>
<feature type="transmembrane region" description="Helical" evidence="1">
    <location>
        <begin position="95"/>
        <end position="112"/>
    </location>
</feature>
<comment type="caution">
    <text evidence="2">The sequence shown here is derived from an EMBL/GenBank/DDBJ whole genome shotgun (WGS) entry which is preliminary data.</text>
</comment>
<organism evidence="2 3">
    <name type="scientific">Sphingomicrobium clamense</name>
    <dbReference type="NCBI Taxonomy" id="2851013"/>
    <lineage>
        <taxon>Bacteria</taxon>
        <taxon>Pseudomonadati</taxon>
        <taxon>Pseudomonadota</taxon>
        <taxon>Alphaproteobacteria</taxon>
        <taxon>Sphingomonadales</taxon>
        <taxon>Sphingomonadaceae</taxon>
        <taxon>Sphingomicrobium</taxon>
    </lineage>
</organism>
<gene>
    <name evidence="2" type="ORF">KTQ36_01440</name>
</gene>
<keyword evidence="1" id="KW-1133">Transmembrane helix</keyword>
<feature type="transmembrane region" description="Helical" evidence="1">
    <location>
        <begin position="7"/>
        <end position="28"/>
    </location>
</feature>
<protein>
    <recommendedName>
        <fullName evidence="4">DoxX family protein</fullName>
    </recommendedName>
</protein>
<dbReference type="Proteomes" id="UP000698028">
    <property type="component" value="Unassembled WGS sequence"/>
</dbReference>
<feature type="transmembrane region" description="Helical" evidence="1">
    <location>
        <begin position="48"/>
        <end position="65"/>
    </location>
</feature>
<proteinExistence type="predicted"/>